<dbReference type="GO" id="GO:0007095">
    <property type="term" value="P:mitotic G2 DNA damage checkpoint signaling"/>
    <property type="evidence" value="ECO:0007669"/>
    <property type="project" value="TreeGrafter"/>
</dbReference>
<dbReference type="PANTHER" id="PTHR13561">
    <property type="entry name" value="DNA REPLICATION REGULATOR DPB11-RELATED"/>
    <property type="match status" value="1"/>
</dbReference>
<dbReference type="GO" id="GO:0006270">
    <property type="term" value="P:DNA replication initiation"/>
    <property type="evidence" value="ECO:0007669"/>
    <property type="project" value="TreeGrafter"/>
</dbReference>
<dbReference type="AlphaFoldDB" id="A0AAV5QM52"/>
<keyword evidence="5" id="KW-1185">Reference proteome</keyword>
<dbReference type="GeneID" id="90073833"/>
<feature type="region of interest" description="Disordered" evidence="2">
    <location>
        <begin position="231"/>
        <end position="261"/>
    </location>
</feature>
<feature type="region of interest" description="Disordered" evidence="2">
    <location>
        <begin position="597"/>
        <end position="662"/>
    </location>
</feature>
<evidence type="ECO:0000313" key="4">
    <source>
        <dbReference type="EMBL" id="GMM35858.1"/>
    </source>
</evidence>
<evidence type="ECO:0000256" key="1">
    <source>
        <dbReference type="ARBA" id="ARBA00022737"/>
    </source>
</evidence>
<feature type="domain" description="BRCT" evidence="3">
    <location>
        <begin position="300"/>
        <end position="390"/>
    </location>
</feature>
<dbReference type="InterPro" id="IPR036420">
    <property type="entry name" value="BRCT_dom_sf"/>
</dbReference>
<dbReference type="PROSITE" id="PS50172">
    <property type="entry name" value="BRCT"/>
    <property type="match status" value="3"/>
</dbReference>
<protein>
    <submittedName>
        <fullName evidence="4">Protein kinase activating protein</fullName>
    </submittedName>
</protein>
<keyword evidence="4" id="KW-0808">Transferase</keyword>
<dbReference type="GO" id="GO:0033314">
    <property type="term" value="P:mitotic DNA replication checkpoint signaling"/>
    <property type="evidence" value="ECO:0007669"/>
    <property type="project" value="TreeGrafter"/>
</dbReference>
<evidence type="ECO:0000256" key="2">
    <source>
        <dbReference type="SAM" id="MobiDB-lite"/>
    </source>
</evidence>
<dbReference type="SUPFAM" id="SSF52113">
    <property type="entry name" value="BRCT domain"/>
    <property type="match status" value="2"/>
</dbReference>
<evidence type="ECO:0000313" key="5">
    <source>
        <dbReference type="Proteomes" id="UP001360560"/>
    </source>
</evidence>
<evidence type="ECO:0000259" key="3">
    <source>
        <dbReference type="PROSITE" id="PS50172"/>
    </source>
</evidence>
<keyword evidence="1" id="KW-0677">Repeat</keyword>
<dbReference type="PANTHER" id="PTHR13561:SF20">
    <property type="entry name" value="DNA TOPOISOMERASE 2-BINDING PROTEIN 1"/>
    <property type="match status" value="1"/>
</dbReference>
<feature type="compositionally biased region" description="Basic residues" evidence="2">
    <location>
        <begin position="652"/>
        <end position="662"/>
    </location>
</feature>
<accession>A0AAV5QM52</accession>
<dbReference type="GO" id="GO:0016301">
    <property type="term" value="F:kinase activity"/>
    <property type="evidence" value="ECO:0007669"/>
    <property type="project" value="UniProtKB-KW"/>
</dbReference>
<reference evidence="4 5" key="1">
    <citation type="journal article" date="2023" name="Elife">
        <title>Identification of key yeast species and microbe-microbe interactions impacting larval growth of Drosophila in the wild.</title>
        <authorList>
            <person name="Mure A."/>
            <person name="Sugiura Y."/>
            <person name="Maeda R."/>
            <person name="Honda K."/>
            <person name="Sakurai N."/>
            <person name="Takahashi Y."/>
            <person name="Watada M."/>
            <person name="Katoh T."/>
            <person name="Gotoh A."/>
            <person name="Gotoh Y."/>
            <person name="Taniguchi I."/>
            <person name="Nakamura K."/>
            <person name="Hayashi T."/>
            <person name="Katayama T."/>
            <person name="Uemura T."/>
            <person name="Hattori Y."/>
        </authorList>
    </citation>
    <scope>NUCLEOTIDE SEQUENCE [LARGE SCALE GENOMIC DNA]</scope>
    <source>
        <strain evidence="4 5">SC-9</strain>
    </source>
</reference>
<proteinExistence type="predicted"/>
<comment type="caution">
    <text evidence="4">The sequence shown here is derived from an EMBL/GenBank/DDBJ whole genome shotgun (WGS) entry which is preliminary data.</text>
</comment>
<dbReference type="InterPro" id="IPR001357">
    <property type="entry name" value="BRCT_dom"/>
</dbReference>
<dbReference type="Gene3D" id="3.40.50.10190">
    <property type="entry name" value="BRCT domain"/>
    <property type="match status" value="4"/>
</dbReference>
<feature type="compositionally biased region" description="Basic and acidic residues" evidence="2">
    <location>
        <begin position="612"/>
        <end position="630"/>
    </location>
</feature>
<feature type="domain" description="BRCT" evidence="3">
    <location>
        <begin position="108"/>
        <end position="200"/>
    </location>
</feature>
<dbReference type="Proteomes" id="UP001360560">
    <property type="component" value="Unassembled WGS sequence"/>
</dbReference>
<organism evidence="4 5">
    <name type="scientific">Saccharomycopsis crataegensis</name>
    <dbReference type="NCBI Taxonomy" id="43959"/>
    <lineage>
        <taxon>Eukaryota</taxon>
        <taxon>Fungi</taxon>
        <taxon>Dikarya</taxon>
        <taxon>Ascomycota</taxon>
        <taxon>Saccharomycotina</taxon>
        <taxon>Saccharomycetes</taxon>
        <taxon>Saccharomycopsidaceae</taxon>
        <taxon>Saccharomycopsis</taxon>
    </lineage>
</organism>
<keyword evidence="4" id="KW-0418">Kinase</keyword>
<dbReference type="SMART" id="SM00292">
    <property type="entry name" value="BRCT"/>
    <property type="match status" value="3"/>
</dbReference>
<dbReference type="RefSeq" id="XP_064852854.1">
    <property type="nucleotide sequence ID" value="XM_064996782.1"/>
</dbReference>
<name>A0AAV5QM52_9ASCO</name>
<gene>
    <name evidence="4" type="ORF">DASC09_031830</name>
</gene>
<dbReference type="Pfam" id="PF00533">
    <property type="entry name" value="BRCT"/>
    <property type="match status" value="2"/>
</dbReference>
<sequence length="662" mass="75508">MYSSSKPFNGIRFSCTGISGDLRSDIAHKINSMGGTYYNNLMSDVSVLVVGDTNTDKYRFSVQKRYDLIFIEASAIVKLHKRWIEGENITIKTAEDGSEDHSYLGFLPRFKPFQDLRICISRIDAKVFNVTKQRLAELINLNGGVSTDSLTSSINYLVTTDKSGKRFSKSVEWGIPVLHPKWITDSIKREAMLEDRFYNICTISDFNEIGKNSCDIWREFAVFKNEQNENSRKKRGSLAVSNDDADDDGDNEEARQTKKNKSSLNAWDSIIKSFNKPVDKGPSIQLIEKKSTNDIKGKPSMNPLFEGLKFQIYGFDSKREPVLVRIIRSHSGEVEPISEADIISNDRNLDDTDYILIPHDLHNKENLNKIINIKRHVGKLTTIITEWFIERCLYYNKVKSDLWGKPMVFNSHASKCLGTLDETEKIRVSISGFSGAELLHLEKLISSLGRFVIFSDKLNRNSNLLIINTSLIGLNESNSKRLFEKNDNEICTLLKDVECNKSSLQSMKKKLVFCQNNQIPIYSINFLYEFFLECFGANYCSKTSSEFELNNLRWCIYYPKNLGNNDSQLLKFANKVYPSNKKRSLVRVDSTHRKKEWGKLSGKASESSLNHAGEDAKIDGNDKDLTKESDDAVTGTQIVYGKEKHEPTSLKPTKRSRRPNIY</sequence>
<dbReference type="EMBL" id="BTFZ01000011">
    <property type="protein sequence ID" value="GMM35858.1"/>
    <property type="molecule type" value="Genomic_DNA"/>
</dbReference>
<feature type="domain" description="BRCT" evidence="3">
    <location>
        <begin position="3"/>
        <end position="84"/>
    </location>
</feature>